<evidence type="ECO:0000259" key="4">
    <source>
        <dbReference type="Pfam" id="PF24277"/>
    </source>
</evidence>
<dbReference type="Pfam" id="PF24277">
    <property type="entry name" value="DmsR_N"/>
    <property type="match status" value="1"/>
</dbReference>
<dbReference type="InterPro" id="IPR056433">
    <property type="entry name" value="DmsR-like_N"/>
</dbReference>
<evidence type="ECO:0000313" key="6">
    <source>
        <dbReference type="Proteomes" id="UP001596201"/>
    </source>
</evidence>
<keyword evidence="1" id="KW-0805">Transcription regulation</keyword>
<dbReference type="PANTHER" id="PTHR34236">
    <property type="entry name" value="DIMETHYL SULFOXIDE REDUCTASE TRANSCRIPTIONAL ACTIVATOR"/>
    <property type="match status" value="1"/>
</dbReference>
<evidence type="ECO:0000313" key="5">
    <source>
        <dbReference type="EMBL" id="MFC5367505.1"/>
    </source>
</evidence>
<dbReference type="Proteomes" id="UP001596201">
    <property type="component" value="Unassembled WGS sequence"/>
</dbReference>
<organism evidence="5 6">
    <name type="scientific">Salinirubrum litoreum</name>
    <dbReference type="NCBI Taxonomy" id="1126234"/>
    <lineage>
        <taxon>Archaea</taxon>
        <taxon>Methanobacteriati</taxon>
        <taxon>Methanobacteriota</taxon>
        <taxon>Stenosarchaea group</taxon>
        <taxon>Halobacteria</taxon>
        <taxon>Halobacteriales</taxon>
        <taxon>Haloferacaceae</taxon>
        <taxon>Salinirubrum</taxon>
    </lineage>
</organism>
<evidence type="ECO:0000256" key="2">
    <source>
        <dbReference type="ARBA" id="ARBA00023163"/>
    </source>
</evidence>
<reference evidence="5 6" key="1">
    <citation type="journal article" date="2019" name="Int. J. Syst. Evol. Microbiol.">
        <title>The Global Catalogue of Microorganisms (GCM) 10K type strain sequencing project: providing services to taxonomists for standard genome sequencing and annotation.</title>
        <authorList>
            <consortium name="The Broad Institute Genomics Platform"/>
            <consortium name="The Broad Institute Genome Sequencing Center for Infectious Disease"/>
            <person name="Wu L."/>
            <person name="Ma J."/>
        </authorList>
    </citation>
    <scope>NUCLEOTIDE SEQUENCE [LARGE SCALE GENOMIC DNA]</scope>
    <source>
        <strain evidence="5 6">CGMCC 1.12237</strain>
    </source>
</reference>
<dbReference type="AlphaFoldDB" id="A0ABD5RBV2"/>
<dbReference type="InterPro" id="IPR007050">
    <property type="entry name" value="HTH_bacterioopsin"/>
</dbReference>
<name>A0ABD5RBV2_9EURY</name>
<accession>A0ABD5RBV2</accession>
<dbReference type="PANTHER" id="PTHR34236:SF1">
    <property type="entry name" value="DIMETHYL SULFOXIDE REDUCTASE TRANSCRIPTIONAL ACTIVATOR"/>
    <property type="match status" value="1"/>
</dbReference>
<protein>
    <submittedName>
        <fullName evidence="5">Helix-turn-helix domain-containing protein</fullName>
    </submittedName>
</protein>
<feature type="domain" description="HTH bat-type" evidence="3">
    <location>
        <begin position="156"/>
        <end position="207"/>
    </location>
</feature>
<dbReference type="RefSeq" id="WP_227229756.1">
    <property type="nucleotide sequence ID" value="NZ_JAJCVJ010000002.1"/>
</dbReference>
<comment type="caution">
    <text evidence="5">The sequence shown here is derived from an EMBL/GenBank/DDBJ whole genome shotgun (WGS) entry which is preliminary data.</text>
</comment>
<keyword evidence="2" id="KW-0804">Transcription</keyword>
<feature type="domain" description="DmsR-like N-terminal" evidence="4">
    <location>
        <begin position="3"/>
        <end position="139"/>
    </location>
</feature>
<evidence type="ECO:0000256" key="1">
    <source>
        <dbReference type="ARBA" id="ARBA00023015"/>
    </source>
</evidence>
<gene>
    <name evidence="5" type="ORF">ACFPJ5_11190</name>
</gene>
<evidence type="ECO:0000259" key="3">
    <source>
        <dbReference type="Pfam" id="PF04967"/>
    </source>
</evidence>
<proteinExistence type="predicted"/>
<dbReference type="EMBL" id="JBHSKX010000002">
    <property type="protein sequence ID" value="MFC5367505.1"/>
    <property type="molecule type" value="Genomic_DNA"/>
</dbReference>
<sequence>MSSRGVRAEVVITDPSACRVVGASQGSGQIQRVTRSSVPNDGRTAVEFTATDDHGAEGVEEVFCHGDETVYRFARDASETPACACEHVETHGPPVRHLRATDGALVLSFLAGDVATVRSVVVDLREEFSGVSLRRLTRSAGPDDEEELVVVDRATLTDRQREVLETAHEMGYFEHPRSANATDVSEALDINRSTFAEHLASAQSKLLNAILDD</sequence>
<dbReference type="Pfam" id="PF04967">
    <property type="entry name" value="HTH_10"/>
    <property type="match status" value="1"/>
</dbReference>
<keyword evidence="6" id="KW-1185">Reference proteome</keyword>